<reference evidence="1" key="1">
    <citation type="submission" date="2020-05" db="EMBL/GenBank/DDBJ databases">
        <authorList>
            <person name="Chiriac C."/>
            <person name="Salcher M."/>
            <person name="Ghai R."/>
            <person name="Kavagutti S V."/>
        </authorList>
    </citation>
    <scope>NUCLEOTIDE SEQUENCE</scope>
</reference>
<protein>
    <submittedName>
        <fullName evidence="1">Unannotated protein</fullName>
    </submittedName>
</protein>
<dbReference type="AlphaFoldDB" id="A0A6J7GG17"/>
<dbReference type="EMBL" id="CAFBMR010000005">
    <property type="protein sequence ID" value="CAB4903895.1"/>
    <property type="molecule type" value="Genomic_DNA"/>
</dbReference>
<gene>
    <name evidence="1" type="ORF">UFOPK3610_00291</name>
</gene>
<evidence type="ECO:0000313" key="1">
    <source>
        <dbReference type="EMBL" id="CAB4903895.1"/>
    </source>
</evidence>
<accession>A0A6J7GG17</accession>
<sequence length="125" mass="13819">MSSELERAEAELVAGKNGKALRLAWNVVLDALRRKDVEVLRRAADLSTQIAEASSGKDREGAEQLARYAIASIDDIENGTTQPSFWQKVLGKSAIPTKKCPDCAETIKREAQVCRFCGYRYTPSE</sequence>
<organism evidence="1">
    <name type="scientific">freshwater metagenome</name>
    <dbReference type="NCBI Taxonomy" id="449393"/>
    <lineage>
        <taxon>unclassified sequences</taxon>
        <taxon>metagenomes</taxon>
        <taxon>ecological metagenomes</taxon>
    </lineage>
</organism>
<proteinExistence type="predicted"/>
<name>A0A6J7GG17_9ZZZZ</name>